<dbReference type="RefSeq" id="WP_266071147.1">
    <property type="nucleotide sequence ID" value="NZ_JAPJDA010000035.1"/>
</dbReference>
<accession>A0A9X3I391</accession>
<gene>
    <name evidence="2" type="ORF">OQ279_16450</name>
</gene>
<dbReference type="SUPFAM" id="SSF160574">
    <property type="entry name" value="BT0923-like"/>
    <property type="match status" value="1"/>
</dbReference>
<organism evidence="2 3">
    <name type="scientific">Salinimicrobium profundisediminis</name>
    <dbReference type="NCBI Taxonomy" id="2994553"/>
    <lineage>
        <taxon>Bacteria</taxon>
        <taxon>Pseudomonadati</taxon>
        <taxon>Bacteroidota</taxon>
        <taxon>Flavobacteriia</taxon>
        <taxon>Flavobacteriales</taxon>
        <taxon>Flavobacteriaceae</taxon>
        <taxon>Salinimicrobium</taxon>
    </lineage>
</organism>
<evidence type="ECO:0000256" key="1">
    <source>
        <dbReference type="SAM" id="SignalP"/>
    </source>
</evidence>
<keyword evidence="1" id="KW-0732">Signal</keyword>
<dbReference type="Gene3D" id="3.10.450.360">
    <property type="match status" value="1"/>
</dbReference>
<sequence length="112" mass="12454">MKKVCLTVFAASAMLFSAQNLTAQEVAQTQVEVEETVVQRAQDDFTQIEVQELPAAVQQAVERDYAGATIAEAYVKEHEGAQKFKLKLTTADGEEQELYADAEGNWIEKDKK</sequence>
<name>A0A9X3I391_9FLAO</name>
<dbReference type="Proteomes" id="UP001148482">
    <property type="component" value="Unassembled WGS sequence"/>
</dbReference>
<keyword evidence="3" id="KW-1185">Reference proteome</keyword>
<evidence type="ECO:0008006" key="4">
    <source>
        <dbReference type="Google" id="ProtNLM"/>
    </source>
</evidence>
<feature type="chain" id="PRO_5040730118" description="Beta-lactamase-inhibitor-like PepSY-like domain-containing protein" evidence="1">
    <location>
        <begin position="24"/>
        <end position="112"/>
    </location>
</feature>
<dbReference type="AlphaFoldDB" id="A0A9X3I391"/>
<reference evidence="2" key="1">
    <citation type="submission" date="2022-11" db="EMBL/GenBank/DDBJ databases">
        <title>Salinimicrobium profundisediminis sp. nov., isolated from deep-sea sediment of the Mariana Trench.</title>
        <authorList>
            <person name="Fu H."/>
        </authorList>
    </citation>
    <scope>NUCLEOTIDE SEQUENCE</scope>
    <source>
        <strain evidence="2">MT39</strain>
    </source>
</reference>
<proteinExistence type="predicted"/>
<feature type="signal peptide" evidence="1">
    <location>
        <begin position="1"/>
        <end position="23"/>
    </location>
</feature>
<dbReference type="EMBL" id="JAPJDA010000035">
    <property type="protein sequence ID" value="MCX2839737.1"/>
    <property type="molecule type" value="Genomic_DNA"/>
</dbReference>
<evidence type="ECO:0000313" key="3">
    <source>
        <dbReference type="Proteomes" id="UP001148482"/>
    </source>
</evidence>
<evidence type="ECO:0000313" key="2">
    <source>
        <dbReference type="EMBL" id="MCX2839737.1"/>
    </source>
</evidence>
<protein>
    <recommendedName>
        <fullName evidence="4">Beta-lactamase-inhibitor-like PepSY-like domain-containing protein</fullName>
    </recommendedName>
</protein>
<comment type="caution">
    <text evidence="2">The sequence shown here is derived from an EMBL/GenBank/DDBJ whole genome shotgun (WGS) entry which is preliminary data.</text>
</comment>